<evidence type="ECO:0000256" key="11">
    <source>
        <dbReference type="SAM" id="Phobius"/>
    </source>
</evidence>
<dbReference type="RefSeq" id="WP_353113196.1">
    <property type="nucleotide sequence ID" value="NZ_APND01000005.1"/>
</dbReference>
<dbReference type="PANTHER" id="PTHR42987:SF4">
    <property type="entry name" value="PROTEASE SOHB-RELATED"/>
    <property type="match status" value="1"/>
</dbReference>
<keyword evidence="7" id="KW-0720">Serine protease</keyword>
<comment type="caution">
    <text evidence="14">The sequence shown here is derived from an EMBL/GenBank/DDBJ whole genome shotgun (WGS) entry which is preliminary data.</text>
</comment>
<feature type="region of interest" description="Disordered" evidence="10">
    <location>
        <begin position="74"/>
        <end position="97"/>
    </location>
</feature>
<evidence type="ECO:0000256" key="10">
    <source>
        <dbReference type="SAM" id="MobiDB-lite"/>
    </source>
</evidence>
<comment type="similarity">
    <text evidence="2">Belongs to the peptidase S49 family.</text>
</comment>
<evidence type="ECO:0000259" key="13">
    <source>
        <dbReference type="Pfam" id="PF08496"/>
    </source>
</evidence>
<proteinExistence type="inferred from homology"/>
<dbReference type="CDD" id="cd07023">
    <property type="entry name" value="S49_Sppa_N_C"/>
    <property type="match status" value="1"/>
</dbReference>
<evidence type="ECO:0000313" key="15">
    <source>
        <dbReference type="Proteomes" id="UP001460888"/>
    </source>
</evidence>
<dbReference type="Proteomes" id="UP001460888">
    <property type="component" value="Unassembled WGS sequence"/>
</dbReference>
<dbReference type="SUPFAM" id="SSF52096">
    <property type="entry name" value="ClpP/crotonase"/>
    <property type="match status" value="1"/>
</dbReference>
<dbReference type="InterPro" id="IPR002142">
    <property type="entry name" value="Peptidase_S49"/>
</dbReference>
<evidence type="ECO:0000256" key="1">
    <source>
        <dbReference type="ARBA" id="ARBA00004236"/>
    </source>
</evidence>
<keyword evidence="4" id="KW-0645">Protease</keyword>
<keyword evidence="9 11" id="KW-0472">Membrane</keyword>
<keyword evidence="6" id="KW-0378">Hydrolase</keyword>
<organism evidence="14 15">
    <name type="scientific">Salinisphaera dokdonensis CL-ES53</name>
    <dbReference type="NCBI Taxonomy" id="1304272"/>
    <lineage>
        <taxon>Bacteria</taxon>
        <taxon>Pseudomonadati</taxon>
        <taxon>Pseudomonadota</taxon>
        <taxon>Gammaproteobacteria</taxon>
        <taxon>Salinisphaerales</taxon>
        <taxon>Salinisphaeraceae</taxon>
        <taxon>Salinisphaera</taxon>
    </lineage>
</organism>
<evidence type="ECO:0000313" key="14">
    <source>
        <dbReference type="EMBL" id="MES1930727.1"/>
    </source>
</evidence>
<dbReference type="Gene3D" id="3.90.226.10">
    <property type="entry name" value="2-enoyl-CoA Hydratase, Chain A, domain 1"/>
    <property type="match status" value="1"/>
</dbReference>
<evidence type="ECO:0000256" key="9">
    <source>
        <dbReference type="ARBA" id="ARBA00023136"/>
    </source>
</evidence>
<comment type="subcellular location">
    <subcellularLocation>
        <location evidence="1">Cell membrane</location>
    </subcellularLocation>
</comment>
<feature type="compositionally biased region" description="Basic and acidic residues" evidence="10">
    <location>
        <begin position="82"/>
        <end position="97"/>
    </location>
</feature>
<keyword evidence="8 11" id="KW-1133">Transmembrane helix</keyword>
<evidence type="ECO:0000259" key="12">
    <source>
        <dbReference type="Pfam" id="PF01343"/>
    </source>
</evidence>
<feature type="transmembrane region" description="Helical" evidence="11">
    <location>
        <begin position="12"/>
        <end position="33"/>
    </location>
</feature>
<name>A0ABV2B4A8_9GAMM</name>
<evidence type="ECO:0000256" key="8">
    <source>
        <dbReference type="ARBA" id="ARBA00022989"/>
    </source>
</evidence>
<sequence>MELLADFAVNYGLFLAKAATVVIAIGLAIAWILSIFAEARAERDGDSLRITHVNDRLERMAETLNATLLNPSERKARAKRRKVEEKQKRKAEKLGKRHEPSRMFVLDFDGDIRASAVDTLRESITAVLQVVEPEDEVMIRLESAGGMVHSYGLAASQLARLRDSGVRLTVCVDQLAASGGYMMACVGERIVAAPFSIIGSIGVVAQIPNFHRLLKDKQVDFELHTAGDHKRTLTVFGENTEEGRAKFREELEDTHGLFKHFVAKYRPALDIDRVATGEHWHGSQALDLALVDEVSTSDDVMLAAAKEGRDVFTVAMHHKTGLVARFTEQSRLALSRVFAESGLARVVHRTG</sequence>
<dbReference type="NCBIfam" id="NF008745">
    <property type="entry name" value="PRK11778.1"/>
    <property type="match status" value="1"/>
</dbReference>
<evidence type="ECO:0000256" key="7">
    <source>
        <dbReference type="ARBA" id="ARBA00022825"/>
    </source>
</evidence>
<evidence type="ECO:0000256" key="4">
    <source>
        <dbReference type="ARBA" id="ARBA00022670"/>
    </source>
</evidence>
<accession>A0ABV2B4A8</accession>
<feature type="domain" description="Peptidase S49 N-terminal proteobacteria" evidence="13">
    <location>
        <begin position="6"/>
        <end position="158"/>
    </location>
</feature>
<dbReference type="PANTHER" id="PTHR42987">
    <property type="entry name" value="PEPTIDASE S49"/>
    <property type="match status" value="1"/>
</dbReference>
<gene>
    <name evidence="14" type="ORF">SADO_15804</name>
</gene>
<protein>
    <submittedName>
        <fullName evidence="14">Inner membrane peptidase</fullName>
    </submittedName>
</protein>
<dbReference type="Gene3D" id="6.20.330.10">
    <property type="match status" value="1"/>
</dbReference>
<dbReference type="Pfam" id="PF01343">
    <property type="entry name" value="Peptidase_S49"/>
    <property type="match status" value="1"/>
</dbReference>
<evidence type="ECO:0000256" key="3">
    <source>
        <dbReference type="ARBA" id="ARBA00022475"/>
    </source>
</evidence>
<dbReference type="InterPro" id="IPR047272">
    <property type="entry name" value="S49_SppA_C"/>
</dbReference>
<evidence type="ECO:0000256" key="6">
    <source>
        <dbReference type="ARBA" id="ARBA00022801"/>
    </source>
</evidence>
<dbReference type="EMBL" id="APND01000005">
    <property type="protein sequence ID" value="MES1930727.1"/>
    <property type="molecule type" value="Genomic_DNA"/>
</dbReference>
<keyword evidence="3" id="KW-1003">Cell membrane</keyword>
<keyword evidence="5 11" id="KW-0812">Transmembrane</keyword>
<keyword evidence="15" id="KW-1185">Reference proteome</keyword>
<feature type="domain" description="Peptidase S49" evidence="12">
    <location>
        <begin position="161"/>
        <end position="307"/>
    </location>
</feature>
<evidence type="ECO:0000256" key="2">
    <source>
        <dbReference type="ARBA" id="ARBA00008683"/>
    </source>
</evidence>
<evidence type="ECO:0000256" key="5">
    <source>
        <dbReference type="ARBA" id="ARBA00022692"/>
    </source>
</evidence>
<reference evidence="14 15" key="1">
    <citation type="submission" date="2013-03" db="EMBL/GenBank/DDBJ databases">
        <title>Salinisphaera dokdonensis CL-ES53 Genome Sequencing.</title>
        <authorList>
            <person name="Li C."/>
            <person name="Lai Q."/>
            <person name="Shao Z."/>
        </authorList>
    </citation>
    <scope>NUCLEOTIDE SEQUENCE [LARGE SCALE GENOMIC DNA]</scope>
    <source>
        <strain evidence="14 15">CL-ES53</strain>
    </source>
</reference>
<dbReference type="InterPro" id="IPR013703">
    <property type="entry name" value="Peptidase_S49_N_proteobac"/>
</dbReference>
<dbReference type="InterPro" id="IPR029045">
    <property type="entry name" value="ClpP/crotonase-like_dom_sf"/>
</dbReference>
<dbReference type="Pfam" id="PF08496">
    <property type="entry name" value="Peptidase_S49_N"/>
    <property type="match status" value="1"/>
</dbReference>